<dbReference type="AlphaFoldDB" id="A0A3G2RBQ7"/>
<protein>
    <recommendedName>
        <fullName evidence="6">Ribosomal RNA small subunit methyltransferase G</fullName>
        <ecNumber evidence="6">2.1.1.-</ecNumber>
    </recommendedName>
    <alternativeName>
        <fullName evidence="6">16S rRNA 7-methylguanosine methyltransferase</fullName>
        <shortName evidence="6">16S rRNA m7G methyltransferase</shortName>
    </alternativeName>
</protein>
<evidence type="ECO:0000256" key="2">
    <source>
        <dbReference type="ARBA" id="ARBA00022552"/>
    </source>
</evidence>
<dbReference type="PIRSF" id="PIRSF003078">
    <property type="entry name" value="GidB"/>
    <property type="match status" value="1"/>
</dbReference>
<keyword evidence="5 6" id="KW-0949">S-adenosyl-L-methionine</keyword>
<dbReference type="FunFam" id="3.40.50.150:FF:000041">
    <property type="entry name" value="Ribosomal RNA small subunit methyltransferase G"/>
    <property type="match status" value="1"/>
</dbReference>
<dbReference type="InterPro" id="IPR029063">
    <property type="entry name" value="SAM-dependent_MTases_sf"/>
</dbReference>
<keyword evidence="8" id="KW-1185">Reference proteome</keyword>
<gene>
    <name evidence="6 7" type="primary">rsmG</name>
    <name evidence="7" type="ORF">D2962_17325</name>
</gene>
<feature type="binding site" evidence="6">
    <location>
        <position position="150"/>
    </location>
    <ligand>
        <name>S-adenosyl-L-methionine</name>
        <dbReference type="ChEBI" id="CHEBI:59789"/>
    </ligand>
</feature>
<keyword evidence="2 6" id="KW-0698">rRNA processing</keyword>
<feature type="binding site" evidence="6">
    <location>
        <position position="80"/>
    </location>
    <ligand>
        <name>S-adenosyl-L-methionine</name>
        <dbReference type="ChEBI" id="CHEBI:59789"/>
    </ligand>
</feature>
<evidence type="ECO:0000256" key="3">
    <source>
        <dbReference type="ARBA" id="ARBA00022603"/>
    </source>
</evidence>
<dbReference type="GO" id="GO:0070043">
    <property type="term" value="F:rRNA (guanine-N7-)-methyltransferase activity"/>
    <property type="evidence" value="ECO:0007669"/>
    <property type="project" value="UniProtKB-UniRule"/>
</dbReference>
<name>A0A3G2RBQ7_9FIRM</name>
<evidence type="ECO:0000256" key="5">
    <source>
        <dbReference type="ARBA" id="ARBA00022691"/>
    </source>
</evidence>
<feature type="binding site" evidence="6">
    <location>
        <begin position="131"/>
        <end position="132"/>
    </location>
    <ligand>
        <name>S-adenosyl-L-methionine</name>
        <dbReference type="ChEBI" id="CHEBI:59789"/>
    </ligand>
</feature>
<reference evidence="7 8" key="1">
    <citation type="submission" date="2018-10" db="EMBL/GenBank/DDBJ databases">
        <authorList>
            <person name="Zhang X."/>
        </authorList>
    </citation>
    <scope>NUCLEOTIDE SEQUENCE [LARGE SCALE GENOMIC DNA]</scope>
    <source>
        <strain evidence="7 8">SK-G1</strain>
    </source>
</reference>
<dbReference type="Gene3D" id="3.40.50.150">
    <property type="entry name" value="Vaccinia Virus protein VP39"/>
    <property type="match status" value="1"/>
</dbReference>
<sequence length="238" mass="27301">MDNEFMILLKKKAEESGIELDETKLKTIDKYRNLLMDWNKKVNLTRITEKNEFVEKHVIDSLMITKHVEIKEGASIIDVGTGPGIPGFFLKLARPDIKLTLLETIRKKTDFLFEVVRKLNLKDIEILNDRAENAAKKYPYRENYDMAVARAVSSLNVLSELCLPFVKTGGIFVAMKGEKIKEEIRMAEKSLDIMGGKIQDVKEYAVGEVNHKLIIIKKENKTPEKYPRRPGIPEKNPL</sequence>
<comment type="caution">
    <text evidence="6">Lacks conserved residue(s) required for the propagation of feature annotation.</text>
</comment>
<evidence type="ECO:0000256" key="6">
    <source>
        <dbReference type="HAMAP-Rule" id="MF_00074"/>
    </source>
</evidence>
<dbReference type="KEGG" id="bacg:D2962_17325"/>
<dbReference type="GO" id="GO:0005829">
    <property type="term" value="C:cytosol"/>
    <property type="evidence" value="ECO:0007669"/>
    <property type="project" value="TreeGrafter"/>
</dbReference>
<dbReference type="HAMAP" id="MF_00074">
    <property type="entry name" value="16SrRNA_methyltr_G"/>
    <property type="match status" value="1"/>
</dbReference>
<evidence type="ECO:0000256" key="4">
    <source>
        <dbReference type="ARBA" id="ARBA00022679"/>
    </source>
</evidence>
<dbReference type="PANTHER" id="PTHR31760:SF0">
    <property type="entry name" value="S-ADENOSYL-L-METHIONINE-DEPENDENT METHYLTRANSFERASES SUPERFAMILY PROTEIN"/>
    <property type="match status" value="1"/>
</dbReference>
<dbReference type="RefSeq" id="WP_120765142.1">
    <property type="nucleotide sequence ID" value="NZ_CP033169.1"/>
</dbReference>
<dbReference type="Pfam" id="PF02527">
    <property type="entry name" value="GidB"/>
    <property type="match status" value="1"/>
</dbReference>
<evidence type="ECO:0000313" key="7">
    <source>
        <dbReference type="EMBL" id="AYO32127.1"/>
    </source>
</evidence>
<dbReference type="EC" id="2.1.1.-" evidence="6"/>
<dbReference type="Proteomes" id="UP000280960">
    <property type="component" value="Chromosome"/>
</dbReference>
<dbReference type="InterPro" id="IPR003682">
    <property type="entry name" value="rRNA_ssu_MeTfrase_G"/>
</dbReference>
<organism evidence="7 8">
    <name type="scientific">Biomaibacter acetigenes</name>
    <dbReference type="NCBI Taxonomy" id="2316383"/>
    <lineage>
        <taxon>Bacteria</taxon>
        <taxon>Bacillati</taxon>
        <taxon>Bacillota</taxon>
        <taxon>Clostridia</taxon>
        <taxon>Thermosediminibacterales</taxon>
        <taxon>Tepidanaerobacteraceae</taxon>
        <taxon>Biomaibacter</taxon>
    </lineage>
</organism>
<accession>A0A3G2RBQ7</accession>
<dbReference type="SUPFAM" id="SSF53335">
    <property type="entry name" value="S-adenosyl-L-methionine-dependent methyltransferases"/>
    <property type="match status" value="1"/>
</dbReference>
<comment type="similarity">
    <text evidence="6">Belongs to the methyltransferase superfamily. RNA methyltransferase RsmG family.</text>
</comment>
<dbReference type="EMBL" id="CP033169">
    <property type="protein sequence ID" value="AYO32127.1"/>
    <property type="molecule type" value="Genomic_DNA"/>
</dbReference>
<proteinExistence type="inferred from homology"/>
<evidence type="ECO:0000256" key="1">
    <source>
        <dbReference type="ARBA" id="ARBA00022490"/>
    </source>
</evidence>
<dbReference type="PANTHER" id="PTHR31760">
    <property type="entry name" value="S-ADENOSYL-L-METHIONINE-DEPENDENT METHYLTRANSFERASES SUPERFAMILY PROTEIN"/>
    <property type="match status" value="1"/>
</dbReference>
<comment type="function">
    <text evidence="6">Specifically methylates the N7 position of a guanine in 16S rRNA.</text>
</comment>
<keyword evidence="4 6" id="KW-0808">Transferase</keyword>
<dbReference type="NCBIfam" id="TIGR00138">
    <property type="entry name" value="rsmG_gidB"/>
    <property type="match status" value="1"/>
</dbReference>
<keyword evidence="1 6" id="KW-0963">Cytoplasm</keyword>
<keyword evidence="3 6" id="KW-0489">Methyltransferase</keyword>
<comment type="subcellular location">
    <subcellularLocation>
        <location evidence="6">Cytoplasm</location>
    </subcellularLocation>
</comment>
<evidence type="ECO:0000313" key="8">
    <source>
        <dbReference type="Proteomes" id="UP000280960"/>
    </source>
</evidence>